<evidence type="ECO:0000259" key="2">
    <source>
        <dbReference type="PROSITE" id="PS51651"/>
    </source>
</evidence>
<dbReference type="Gene3D" id="1.20.58.740">
    <property type="match status" value="1"/>
</dbReference>
<comment type="similarity">
    <text evidence="1">Belongs to the DOCK family.</text>
</comment>
<feature type="domain" description="DOCKER" evidence="2">
    <location>
        <begin position="170"/>
        <end position="544"/>
    </location>
</feature>
<keyword evidence="4" id="KW-1185">Reference proteome</keyword>
<dbReference type="InterPro" id="IPR026791">
    <property type="entry name" value="DOCK"/>
</dbReference>
<dbReference type="Pfam" id="PF20422">
    <property type="entry name" value="DHR-2_Lobe_B"/>
    <property type="match status" value="1"/>
</dbReference>
<dbReference type="InterPro" id="IPR043162">
    <property type="entry name" value="DOCK_C_lobe_C"/>
</dbReference>
<sequence>MYIQNSVRKYLELYTLLVSDQIFEESESKTKMEYIQNNVDMDKTKFVESIFLVFELLDDKILDFMEFFLSKILSTQFEDSFTEKFGSKLYYKIMKSEYNLYGKMTKIENETFNCLQIQTNYNDYDVIGRIIEIVQEKLRNEDDGEFKLAAKNLIKRTKLIKRYVNKLKNTENINNEGNEYSQIETFLNLLKILEDKKDLDKKVYFTYYSNFISLHLKYNNWSEAGIAQLNYIKMIDDQMSIKNDLNKKKTKLYKKCIQYFTNAKDWERCVYVCSQLEKLYLNEAHNFEKVAKILNIKAGFYVNMSNSETRFYPYYYRVVFTGNFDDELKLNEWVYRSRHLEQLNSFINRLLGHYTGSIFGTIKDGENPEKKYINITTLTLPEKKSNLDLTNNKKEYEQNNNIDIFYYTVPCQKGEKKSLKTLWTKKIYLQSNHKCPCVHRKSKIIKKWTEMVSPISAAIEAINSKTKKIKNIMFKVIKSSDIKSDLKILVLNLQGIIDAAVSGGTKLYIDEFFVKKPIYLDLYPEEVNNTQMFIQCIYDQQVLT</sequence>
<dbReference type="InterPro" id="IPR046770">
    <property type="entry name" value="DOCKER_Lobe_B"/>
</dbReference>
<organism evidence="3 4">
    <name type="scientific">Bonamia ostreae</name>
    <dbReference type="NCBI Taxonomy" id="126728"/>
    <lineage>
        <taxon>Eukaryota</taxon>
        <taxon>Sar</taxon>
        <taxon>Rhizaria</taxon>
        <taxon>Endomyxa</taxon>
        <taxon>Ascetosporea</taxon>
        <taxon>Haplosporida</taxon>
        <taxon>Bonamia</taxon>
    </lineage>
</organism>
<dbReference type="PROSITE" id="PS51651">
    <property type="entry name" value="DOCKER"/>
    <property type="match status" value="1"/>
</dbReference>
<dbReference type="InterPro" id="IPR043161">
    <property type="entry name" value="DOCK_C_lobe_A"/>
</dbReference>
<evidence type="ECO:0000313" key="3">
    <source>
        <dbReference type="EMBL" id="MES1920847.1"/>
    </source>
</evidence>
<gene>
    <name evidence="3" type="ORF">MHBO_002473</name>
</gene>
<name>A0ABV2AMI0_9EUKA</name>
<evidence type="ECO:0000313" key="4">
    <source>
        <dbReference type="Proteomes" id="UP001439008"/>
    </source>
</evidence>
<reference evidence="3 4" key="1">
    <citation type="journal article" date="2024" name="BMC Biol.">
        <title>Comparative genomics of Ascetosporea gives new insight into the evolutionary basis for animal parasitism in Rhizaria.</title>
        <authorList>
            <person name="Hiltunen Thoren M."/>
            <person name="Onut-Brannstrom I."/>
            <person name="Alfjorden A."/>
            <person name="Peckova H."/>
            <person name="Swords F."/>
            <person name="Hooper C."/>
            <person name="Holzer A.S."/>
            <person name="Bass D."/>
            <person name="Burki F."/>
        </authorList>
    </citation>
    <scope>NUCLEOTIDE SEQUENCE [LARGE SCALE GENOMIC DNA]</scope>
    <source>
        <strain evidence="3">20-A016</strain>
    </source>
</reference>
<dbReference type="EMBL" id="JBDODL010000906">
    <property type="protein sequence ID" value="MES1920847.1"/>
    <property type="molecule type" value="Genomic_DNA"/>
</dbReference>
<protein>
    <recommendedName>
        <fullName evidence="2">DOCKER domain-containing protein</fullName>
    </recommendedName>
</protein>
<dbReference type="Proteomes" id="UP001439008">
    <property type="component" value="Unassembled WGS sequence"/>
</dbReference>
<evidence type="ECO:0000256" key="1">
    <source>
        <dbReference type="PROSITE-ProRule" id="PRU00984"/>
    </source>
</evidence>
<dbReference type="PANTHER" id="PTHR45653">
    <property type="entry name" value="DEDICATOR OF CYTOKINESIS"/>
    <property type="match status" value="1"/>
</dbReference>
<dbReference type="PANTHER" id="PTHR45653:SF10">
    <property type="entry name" value="MYOBLAST CITY, ISOFORM B"/>
    <property type="match status" value="1"/>
</dbReference>
<dbReference type="Gene3D" id="1.25.40.410">
    <property type="match status" value="1"/>
</dbReference>
<accession>A0ABV2AMI0</accession>
<comment type="caution">
    <text evidence="3">The sequence shown here is derived from an EMBL/GenBank/DDBJ whole genome shotgun (WGS) entry which is preliminary data.</text>
</comment>
<proteinExistence type="inferred from homology"/>
<dbReference type="InterPro" id="IPR027357">
    <property type="entry name" value="DOCKER_dom"/>
</dbReference>